<comment type="caution">
    <text evidence="4">The sequence shown here is derived from an EMBL/GenBank/DDBJ whole genome shotgun (WGS) entry which is preliminary data.</text>
</comment>
<sequence>MSGRILCEVYHRLHKRRNSSKTSRLLTTVVRKLREDLEKLPEDTGIDEYTDMPVEGFGTALLSGYGWNKDRGIGRNAKEQMCPTSPMAIFCILLPALELVARGSDGFLPSAGSVGFFVVVVSEQENMDDLTKLPFKN</sequence>
<dbReference type="EMBL" id="JBFOLK010000012">
    <property type="protein sequence ID" value="KAL2470214.1"/>
    <property type="molecule type" value="Genomic_DNA"/>
</dbReference>
<accession>A0ABD1Q4W4</accession>
<evidence type="ECO:0000256" key="2">
    <source>
        <dbReference type="ARBA" id="ARBA00023242"/>
    </source>
</evidence>
<dbReference type="GO" id="GO:0005634">
    <property type="term" value="C:nucleus"/>
    <property type="evidence" value="ECO:0007669"/>
    <property type="project" value="UniProtKB-SubCell"/>
</dbReference>
<feature type="domain" description="Spp2/MOS2 G-patch" evidence="3">
    <location>
        <begin position="41"/>
        <end position="81"/>
    </location>
</feature>
<dbReference type="PANTHER" id="PTHR15818">
    <property type="entry name" value="G PATCH AND KOW-CONTAINING"/>
    <property type="match status" value="1"/>
</dbReference>
<keyword evidence="2" id="KW-0539">Nucleus</keyword>
<protein>
    <submittedName>
        <fullName evidence="4">Protein MOS2</fullName>
    </submittedName>
</protein>
<dbReference type="InterPro" id="IPR026822">
    <property type="entry name" value="Spp2/MOS2_G-patch"/>
</dbReference>
<evidence type="ECO:0000313" key="5">
    <source>
        <dbReference type="Proteomes" id="UP001604336"/>
    </source>
</evidence>
<evidence type="ECO:0000259" key="3">
    <source>
        <dbReference type="Pfam" id="PF12656"/>
    </source>
</evidence>
<evidence type="ECO:0000313" key="4">
    <source>
        <dbReference type="EMBL" id="KAL2470214.1"/>
    </source>
</evidence>
<proteinExistence type="predicted"/>
<dbReference type="PANTHER" id="PTHR15818:SF2">
    <property type="entry name" value="G-PATCH DOMAIN AND KOW MOTIFS-CONTAINING PROTEIN"/>
    <property type="match status" value="1"/>
</dbReference>
<dbReference type="Pfam" id="PF12656">
    <property type="entry name" value="G-patch_2"/>
    <property type="match status" value="1"/>
</dbReference>
<dbReference type="Proteomes" id="UP001604336">
    <property type="component" value="Unassembled WGS sequence"/>
</dbReference>
<dbReference type="AlphaFoldDB" id="A0ABD1Q4W4"/>
<name>A0ABD1Q4W4_9LAMI</name>
<comment type="subcellular location">
    <subcellularLocation>
        <location evidence="1">Nucleus</location>
    </subcellularLocation>
</comment>
<organism evidence="4 5">
    <name type="scientific">Abeliophyllum distichum</name>
    <dbReference type="NCBI Taxonomy" id="126358"/>
    <lineage>
        <taxon>Eukaryota</taxon>
        <taxon>Viridiplantae</taxon>
        <taxon>Streptophyta</taxon>
        <taxon>Embryophyta</taxon>
        <taxon>Tracheophyta</taxon>
        <taxon>Spermatophyta</taxon>
        <taxon>Magnoliopsida</taxon>
        <taxon>eudicotyledons</taxon>
        <taxon>Gunneridae</taxon>
        <taxon>Pentapetalae</taxon>
        <taxon>asterids</taxon>
        <taxon>lamiids</taxon>
        <taxon>Lamiales</taxon>
        <taxon>Oleaceae</taxon>
        <taxon>Forsythieae</taxon>
        <taxon>Abeliophyllum</taxon>
    </lineage>
</organism>
<keyword evidence="5" id="KW-1185">Reference proteome</keyword>
<reference evidence="5" key="1">
    <citation type="submission" date="2024-07" db="EMBL/GenBank/DDBJ databases">
        <title>Two chromosome-level genome assemblies of Korean endemic species Abeliophyllum distichum and Forsythia ovata (Oleaceae).</title>
        <authorList>
            <person name="Jang H."/>
        </authorList>
    </citation>
    <scope>NUCLEOTIDE SEQUENCE [LARGE SCALE GENOMIC DNA]</scope>
</reference>
<dbReference type="InterPro" id="IPR045166">
    <property type="entry name" value="Spp2-like"/>
</dbReference>
<gene>
    <name evidence="4" type="ORF">Adt_38350</name>
</gene>
<evidence type="ECO:0000256" key="1">
    <source>
        <dbReference type="ARBA" id="ARBA00004123"/>
    </source>
</evidence>